<proteinExistence type="inferred from homology"/>
<feature type="domain" description="CobW/HypB/UreG nucleotide-binding" evidence="6">
    <location>
        <begin position="6"/>
        <end position="186"/>
    </location>
</feature>
<comment type="similarity">
    <text evidence="4">Belongs to the SIMIBI class G3E GTPase family. ZNG1 subfamily.</text>
</comment>
<protein>
    <submittedName>
        <fullName evidence="8">Metal chaperone</fullName>
    </submittedName>
</protein>
<dbReference type="RefSeq" id="WP_036647746.1">
    <property type="nucleotide sequence ID" value="NZ_BAVZ01000004.1"/>
</dbReference>
<evidence type="ECO:0000259" key="6">
    <source>
        <dbReference type="Pfam" id="PF02492"/>
    </source>
</evidence>
<evidence type="ECO:0000256" key="4">
    <source>
        <dbReference type="ARBA" id="ARBA00034320"/>
    </source>
</evidence>
<feature type="domain" description="CobW C-terminal" evidence="7">
    <location>
        <begin position="232"/>
        <end position="312"/>
    </location>
</feature>
<dbReference type="InterPro" id="IPR051316">
    <property type="entry name" value="Zinc-reg_GTPase_activator"/>
</dbReference>
<evidence type="ECO:0000259" key="7">
    <source>
        <dbReference type="Pfam" id="PF07683"/>
    </source>
</evidence>
<comment type="catalytic activity">
    <reaction evidence="5">
        <text>GTP + H2O = GDP + phosphate + H(+)</text>
        <dbReference type="Rhea" id="RHEA:19669"/>
        <dbReference type="ChEBI" id="CHEBI:15377"/>
        <dbReference type="ChEBI" id="CHEBI:15378"/>
        <dbReference type="ChEBI" id="CHEBI:37565"/>
        <dbReference type="ChEBI" id="CHEBI:43474"/>
        <dbReference type="ChEBI" id="CHEBI:58189"/>
    </reaction>
    <physiologicalReaction direction="left-to-right" evidence="5">
        <dbReference type="Rhea" id="RHEA:19670"/>
    </physiologicalReaction>
</comment>
<sequence>MKQITPIYILSGFLGSGKTTLLQKLIDFWQEQDLLPAVIMNEIGDVNLDVLLVKEQVPMTEMLSGCICCTSRGDLSSEIANLIHKDSPDVIVVEATGVANPLEILDGVTEAALYLKIDLKGLITVVDSEHLLQLYREQGGKTYRLMQEQIRCASVLLLNKIDRVRAEEVDTLNTIVASWNSYAPVIPSVKCDVDILSMLGNMRAELPVAGSSLSQSEHLHASHDHVMVYTHYFNEAVDSEAFEELIANLPREVYRAKGILTFSDTNSRFLFQYAFREPDFLKINPQGDVPDVAVFIGEHFSRSSLADALRALENSKT</sequence>
<dbReference type="GO" id="GO:0005737">
    <property type="term" value="C:cytoplasm"/>
    <property type="evidence" value="ECO:0007669"/>
    <property type="project" value="TreeGrafter"/>
</dbReference>
<name>W7YA64_9BACL</name>
<dbReference type="InterPro" id="IPR036627">
    <property type="entry name" value="CobW-likC_sf"/>
</dbReference>
<evidence type="ECO:0000313" key="8">
    <source>
        <dbReference type="EMBL" id="GAF07935.1"/>
    </source>
</evidence>
<dbReference type="Gene3D" id="3.30.1220.10">
    <property type="entry name" value="CobW-like, C-terminal domain"/>
    <property type="match status" value="1"/>
</dbReference>
<evidence type="ECO:0000256" key="2">
    <source>
        <dbReference type="ARBA" id="ARBA00022801"/>
    </source>
</evidence>
<keyword evidence="9" id="KW-1185">Reference proteome</keyword>
<dbReference type="InterPro" id="IPR027417">
    <property type="entry name" value="P-loop_NTPase"/>
</dbReference>
<dbReference type="InterPro" id="IPR003495">
    <property type="entry name" value="CobW/HypB/UreG_nucleotide-bd"/>
</dbReference>
<evidence type="ECO:0000256" key="5">
    <source>
        <dbReference type="ARBA" id="ARBA00049117"/>
    </source>
</evidence>
<dbReference type="Pfam" id="PF02492">
    <property type="entry name" value="cobW"/>
    <property type="match status" value="1"/>
</dbReference>
<dbReference type="AlphaFoldDB" id="W7YA64"/>
<evidence type="ECO:0000256" key="1">
    <source>
        <dbReference type="ARBA" id="ARBA00022741"/>
    </source>
</evidence>
<dbReference type="Pfam" id="PF07683">
    <property type="entry name" value="CobW_C"/>
    <property type="match status" value="1"/>
</dbReference>
<dbReference type="Proteomes" id="UP000019364">
    <property type="component" value="Unassembled WGS sequence"/>
</dbReference>
<dbReference type="CDD" id="cd03112">
    <property type="entry name" value="CobW-like"/>
    <property type="match status" value="1"/>
</dbReference>
<keyword evidence="2" id="KW-0378">Hydrolase</keyword>
<dbReference type="Gene3D" id="3.40.50.300">
    <property type="entry name" value="P-loop containing nucleotide triphosphate hydrolases"/>
    <property type="match status" value="1"/>
</dbReference>
<comment type="caution">
    <text evidence="8">The sequence shown here is derived from an EMBL/GenBank/DDBJ whole genome shotgun (WGS) entry which is preliminary data.</text>
</comment>
<dbReference type="STRING" id="1236976.JCM16418_1969"/>
<dbReference type="SUPFAM" id="SSF52540">
    <property type="entry name" value="P-loop containing nucleoside triphosphate hydrolases"/>
    <property type="match status" value="1"/>
</dbReference>
<organism evidence="8 9">
    <name type="scientific">Paenibacillus pini JCM 16418</name>
    <dbReference type="NCBI Taxonomy" id="1236976"/>
    <lineage>
        <taxon>Bacteria</taxon>
        <taxon>Bacillati</taxon>
        <taxon>Bacillota</taxon>
        <taxon>Bacilli</taxon>
        <taxon>Bacillales</taxon>
        <taxon>Paenibacillaceae</taxon>
        <taxon>Paenibacillus</taxon>
    </lineage>
</organism>
<dbReference type="SUPFAM" id="SSF90002">
    <property type="entry name" value="Hypothetical protein YjiA, C-terminal domain"/>
    <property type="match status" value="1"/>
</dbReference>
<dbReference type="GO" id="GO:0000166">
    <property type="term" value="F:nucleotide binding"/>
    <property type="evidence" value="ECO:0007669"/>
    <property type="project" value="UniProtKB-KW"/>
</dbReference>
<gene>
    <name evidence="8" type="ORF">JCM16418_1969</name>
</gene>
<dbReference type="GO" id="GO:0016787">
    <property type="term" value="F:hydrolase activity"/>
    <property type="evidence" value="ECO:0007669"/>
    <property type="project" value="UniProtKB-KW"/>
</dbReference>
<dbReference type="PANTHER" id="PTHR13748">
    <property type="entry name" value="COBW-RELATED"/>
    <property type="match status" value="1"/>
</dbReference>
<accession>W7YA64</accession>
<dbReference type="EMBL" id="BAVZ01000004">
    <property type="protein sequence ID" value="GAF07935.1"/>
    <property type="molecule type" value="Genomic_DNA"/>
</dbReference>
<keyword evidence="1" id="KW-0547">Nucleotide-binding</keyword>
<dbReference type="OrthoDB" id="9808822at2"/>
<evidence type="ECO:0000313" key="9">
    <source>
        <dbReference type="Proteomes" id="UP000019364"/>
    </source>
</evidence>
<keyword evidence="3" id="KW-0143">Chaperone</keyword>
<reference evidence="8 9" key="1">
    <citation type="journal article" date="2014" name="Genome Announc.">
        <title>Draft Genome Sequence of Paenibacillus pini JCM 16418T, Isolated from the Rhizosphere of Pine Tree.</title>
        <authorList>
            <person name="Yuki M."/>
            <person name="Oshima K."/>
            <person name="Suda W."/>
            <person name="Oshida Y."/>
            <person name="Kitamura K."/>
            <person name="Iida Y."/>
            <person name="Hattori M."/>
            <person name="Ohkuma M."/>
        </authorList>
    </citation>
    <scope>NUCLEOTIDE SEQUENCE [LARGE SCALE GENOMIC DNA]</scope>
    <source>
        <strain evidence="8 9">JCM 16418</strain>
    </source>
</reference>
<dbReference type="eggNOG" id="COG0523">
    <property type="taxonomic scope" value="Bacteria"/>
</dbReference>
<evidence type="ECO:0000256" key="3">
    <source>
        <dbReference type="ARBA" id="ARBA00023186"/>
    </source>
</evidence>
<dbReference type="PANTHER" id="PTHR13748:SF62">
    <property type="entry name" value="COBW DOMAIN-CONTAINING PROTEIN"/>
    <property type="match status" value="1"/>
</dbReference>
<dbReference type="InterPro" id="IPR011629">
    <property type="entry name" value="CobW-like_C"/>
</dbReference>